<evidence type="ECO:0000259" key="13">
    <source>
        <dbReference type="Pfam" id="PF01593"/>
    </source>
</evidence>
<dbReference type="STRING" id="1122192.SAMN02745673_03277"/>
<dbReference type="Proteomes" id="UP000190637">
    <property type="component" value="Unassembled WGS sequence"/>
</dbReference>
<evidence type="ECO:0000256" key="2">
    <source>
        <dbReference type="ARBA" id="ARBA00001974"/>
    </source>
</evidence>
<dbReference type="UniPathway" id="UPA00252"/>
<dbReference type="SUPFAM" id="SSF51905">
    <property type="entry name" value="FAD/NAD(P)-binding domain"/>
    <property type="match status" value="1"/>
</dbReference>
<dbReference type="NCBIfam" id="TIGR00562">
    <property type="entry name" value="proto_IX_ox"/>
    <property type="match status" value="1"/>
</dbReference>
<evidence type="ECO:0000256" key="9">
    <source>
        <dbReference type="ARBA" id="ARBA00022827"/>
    </source>
</evidence>
<dbReference type="Pfam" id="PF01593">
    <property type="entry name" value="Amino_oxidase"/>
    <property type="match status" value="1"/>
</dbReference>
<evidence type="ECO:0000256" key="4">
    <source>
        <dbReference type="ARBA" id="ARBA00004744"/>
    </source>
</evidence>
<dbReference type="GO" id="GO:0005737">
    <property type="term" value="C:cytoplasm"/>
    <property type="evidence" value="ECO:0007669"/>
    <property type="project" value="UniProtKB-SubCell"/>
</dbReference>
<evidence type="ECO:0000256" key="3">
    <source>
        <dbReference type="ARBA" id="ARBA00002185"/>
    </source>
</evidence>
<evidence type="ECO:0000313" key="14">
    <source>
        <dbReference type="EMBL" id="SKA24052.1"/>
    </source>
</evidence>
<evidence type="ECO:0000256" key="10">
    <source>
        <dbReference type="ARBA" id="ARBA00023002"/>
    </source>
</evidence>
<dbReference type="InterPro" id="IPR036188">
    <property type="entry name" value="FAD/NAD-bd_sf"/>
</dbReference>
<comment type="catalytic activity">
    <reaction evidence="1">
        <text>coproporphyrinogen III + 3 O2 = coproporphyrin III + 3 H2O2</text>
        <dbReference type="Rhea" id="RHEA:43436"/>
        <dbReference type="ChEBI" id="CHEBI:15379"/>
        <dbReference type="ChEBI" id="CHEBI:16240"/>
        <dbReference type="ChEBI" id="CHEBI:57309"/>
        <dbReference type="ChEBI" id="CHEBI:131725"/>
        <dbReference type="EC" id="1.3.3.15"/>
    </reaction>
    <physiologicalReaction direction="left-to-right" evidence="1">
        <dbReference type="Rhea" id="RHEA:43437"/>
    </physiologicalReaction>
</comment>
<evidence type="ECO:0000256" key="6">
    <source>
        <dbReference type="ARBA" id="ARBA00012402"/>
    </source>
</evidence>
<dbReference type="PANTHER" id="PTHR42923:SF3">
    <property type="entry name" value="PROTOPORPHYRINOGEN OXIDASE"/>
    <property type="match status" value="1"/>
</dbReference>
<dbReference type="Gene3D" id="3.90.660.20">
    <property type="entry name" value="Protoporphyrinogen oxidase, mitochondrial, domain 2"/>
    <property type="match status" value="1"/>
</dbReference>
<keyword evidence="12" id="KW-0963">Cytoplasm</keyword>
<evidence type="ECO:0000313" key="15">
    <source>
        <dbReference type="Proteomes" id="UP000190637"/>
    </source>
</evidence>
<reference evidence="14 15" key="1">
    <citation type="submission" date="2017-02" db="EMBL/GenBank/DDBJ databases">
        <authorList>
            <person name="Peterson S.W."/>
        </authorList>
    </citation>
    <scope>NUCLEOTIDE SEQUENCE [LARGE SCALE GENOMIC DNA]</scope>
    <source>
        <strain evidence="14 15">DSM 45154</strain>
    </source>
</reference>
<evidence type="ECO:0000256" key="7">
    <source>
        <dbReference type="ARBA" id="ARBA00019046"/>
    </source>
</evidence>
<dbReference type="AlphaFoldDB" id="A0A1T4S791"/>
<comment type="subcellular location">
    <subcellularLocation>
        <location evidence="12">Cytoplasm</location>
    </subcellularLocation>
</comment>
<dbReference type="InterPro" id="IPR004572">
    <property type="entry name" value="Protoporphyrinogen_oxidase"/>
</dbReference>
<feature type="domain" description="Amine oxidase" evidence="13">
    <location>
        <begin position="30"/>
        <end position="486"/>
    </location>
</feature>
<keyword evidence="10 12" id="KW-0560">Oxidoreductase</keyword>
<evidence type="ECO:0000256" key="12">
    <source>
        <dbReference type="RuleBase" id="RU364052"/>
    </source>
</evidence>
<organism evidence="14 15">
    <name type="scientific">Marinactinospora thermotolerans DSM 45154</name>
    <dbReference type="NCBI Taxonomy" id="1122192"/>
    <lineage>
        <taxon>Bacteria</taxon>
        <taxon>Bacillati</taxon>
        <taxon>Actinomycetota</taxon>
        <taxon>Actinomycetes</taxon>
        <taxon>Streptosporangiales</taxon>
        <taxon>Nocardiopsidaceae</taxon>
        <taxon>Marinactinospora</taxon>
    </lineage>
</organism>
<keyword evidence="8 12" id="KW-0285">Flavoprotein</keyword>
<dbReference type="InterPro" id="IPR002937">
    <property type="entry name" value="Amino_oxidase"/>
</dbReference>
<comment type="similarity">
    <text evidence="5 12">Belongs to the protoporphyrinogen/coproporphyrinogen oxidase family. Coproporphyrinogen III oxidase subfamily.</text>
</comment>
<dbReference type="Gene3D" id="1.10.3110.10">
    <property type="entry name" value="protoporphyrinogen ix oxidase, domain 3"/>
    <property type="match status" value="1"/>
</dbReference>
<dbReference type="SUPFAM" id="SSF54373">
    <property type="entry name" value="FAD-linked reductases, C-terminal domain"/>
    <property type="match status" value="1"/>
</dbReference>
<name>A0A1T4S791_9ACTN</name>
<proteinExistence type="inferred from homology"/>
<dbReference type="PANTHER" id="PTHR42923">
    <property type="entry name" value="PROTOPORPHYRINOGEN OXIDASE"/>
    <property type="match status" value="1"/>
</dbReference>
<comment type="cofactor">
    <cofactor evidence="2 12">
        <name>FAD</name>
        <dbReference type="ChEBI" id="CHEBI:57692"/>
    </cofactor>
</comment>
<comment type="function">
    <text evidence="3 12">Involved in coproporphyrin-dependent heme b biosynthesis. Catalyzes the oxidation of coproporphyrinogen III to coproporphyrin III.</text>
</comment>
<dbReference type="InterPro" id="IPR050464">
    <property type="entry name" value="Zeta_carotene_desat/Oxidored"/>
</dbReference>
<gene>
    <name evidence="14" type="ORF">SAMN02745673_03277</name>
</gene>
<accession>A0A1T4S791</accession>
<evidence type="ECO:0000256" key="1">
    <source>
        <dbReference type="ARBA" id="ARBA00001755"/>
    </source>
</evidence>
<keyword evidence="9 12" id="KW-0274">FAD</keyword>
<dbReference type="GO" id="GO:0006783">
    <property type="term" value="P:heme biosynthetic process"/>
    <property type="evidence" value="ECO:0007669"/>
    <property type="project" value="UniProtKB-UniRule"/>
</dbReference>
<keyword evidence="11 12" id="KW-0350">Heme biosynthesis</keyword>
<evidence type="ECO:0000256" key="8">
    <source>
        <dbReference type="ARBA" id="ARBA00022630"/>
    </source>
</evidence>
<protein>
    <recommendedName>
        <fullName evidence="7 12">Coproporphyrinogen III oxidase</fullName>
        <ecNumber evidence="6 12">1.3.3.15</ecNumber>
    </recommendedName>
</protein>
<evidence type="ECO:0000256" key="5">
    <source>
        <dbReference type="ARBA" id="ARBA00008310"/>
    </source>
</evidence>
<sequence>MAGCGRGHETIWKAGGMETKPHVVVVGGGLSGLTAAHRLIETGSRVTVLESAPRPGGKLHSSPVAGVPVDSGAESILTRRPEALELVADLGLGDRLTHPAPAPARLYSRGALRDFPSGHLMGVPGGLTALARSGVLSWTGTLRAARDLVWPATTIHADVPVATYIGVRMGSEVVDRLVEPMLGGVYAGRADRLSLEAALPQIVPAARTRRSLMAAVREIKEEQAAKARDAAPGPVFATLRGGLATLIDALVDRVTAAGGAVETSTPVRELRRDGAGWRIVAGPPGAERAVAADAVVLACPAPEAARLLRVEVPEAARELERIGYASMAVITLAYRARDFAAPPKGSGFLVPALEGRTIKAVTFSSVKWPWLAEALRAAHPDEETVLVRCSIGRVGEEETLQHSDEELAALAVADLADICGIGRPPVEQRVTRWQAGLPQYTVGHEARIARARTAVAAHPGLALCGAAYDGVGIPACVASATEAARTLTTVLTERVAHGAGPALSD</sequence>
<dbReference type="EMBL" id="FUWS01000008">
    <property type="protein sequence ID" value="SKA24052.1"/>
    <property type="molecule type" value="Genomic_DNA"/>
</dbReference>
<evidence type="ECO:0000256" key="11">
    <source>
        <dbReference type="ARBA" id="ARBA00023133"/>
    </source>
</evidence>
<comment type="pathway">
    <text evidence="4 12">Porphyrin-containing compound metabolism; protoheme biosynthesis.</text>
</comment>
<dbReference type="Gene3D" id="3.50.50.60">
    <property type="entry name" value="FAD/NAD(P)-binding domain"/>
    <property type="match status" value="1"/>
</dbReference>
<dbReference type="GO" id="GO:0004729">
    <property type="term" value="F:oxygen-dependent protoporphyrinogen oxidase activity"/>
    <property type="evidence" value="ECO:0007669"/>
    <property type="project" value="UniProtKB-UniRule"/>
</dbReference>
<keyword evidence="15" id="KW-1185">Reference proteome</keyword>
<dbReference type="EC" id="1.3.3.15" evidence="6 12"/>